<sequence length="170" mass="17956">MGTSCAFHGAMALAGPFVVPLPEGCFAHPCLVWPILQDILVVPLQLTALWSKTQSDLRSMAPAAAWATVKTAGAIVMMTVPAYQVYGLGASFAGLVMLSKELCNLDVSASPQAVQDRVMGTGDLLIMGWGTIFLVESLVLTGIAPDETILRIFAVLDLLSKFGPGHLLTK</sequence>
<evidence type="ECO:0008006" key="3">
    <source>
        <dbReference type="Google" id="ProtNLM"/>
    </source>
</evidence>
<comment type="caution">
    <text evidence="1">The sequence shown here is derived from an EMBL/GenBank/DDBJ whole genome shotgun (WGS) entry which is preliminary data.</text>
</comment>
<evidence type="ECO:0000313" key="2">
    <source>
        <dbReference type="Proteomes" id="UP001189429"/>
    </source>
</evidence>
<dbReference type="EMBL" id="CAUYUJ010021799">
    <property type="protein sequence ID" value="CAK0907070.1"/>
    <property type="molecule type" value="Genomic_DNA"/>
</dbReference>
<keyword evidence="2" id="KW-1185">Reference proteome</keyword>
<reference evidence="1" key="1">
    <citation type="submission" date="2023-10" db="EMBL/GenBank/DDBJ databases">
        <authorList>
            <person name="Chen Y."/>
            <person name="Shah S."/>
            <person name="Dougan E. K."/>
            <person name="Thang M."/>
            <person name="Chan C."/>
        </authorList>
    </citation>
    <scope>NUCLEOTIDE SEQUENCE [LARGE SCALE GENOMIC DNA]</scope>
</reference>
<dbReference type="Proteomes" id="UP001189429">
    <property type="component" value="Unassembled WGS sequence"/>
</dbReference>
<gene>
    <name evidence="1" type="ORF">PCOR1329_LOCUS82202</name>
</gene>
<name>A0ABN9Y738_9DINO</name>
<organism evidence="1 2">
    <name type="scientific">Prorocentrum cordatum</name>
    <dbReference type="NCBI Taxonomy" id="2364126"/>
    <lineage>
        <taxon>Eukaryota</taxon>
        <taxon>Sar</taxon>
        <taxon>Alveolata</taxon>
        <taxon>Dinophyceae</taxon>
        <taxon>Prorocentrales</taxon>
        <taxon>Prorocentraceae</taxon>
        <taxon>Prorocentrum</taxon>
    </lineage>
</organism>
<evidence type="ECO:0000313" key="1">
    <source>
        <dbReference type="EMBL" id="CAK0907070.1"/>
    </source>
</evidence>
<proteinExistence type="predicted"/>
<accession>A0ABN9Y738</accession>
<protein>
    <recommendedName>
        <fullName evidence="3">Solute carrier family 40 protein</fullName>
    </recommendedName>
</protein>